<sequence length="31" mass="3443">GKGSCCRRKVQGTVFANCKDQAIAEYVRKLL</sequence>
<dbReference type="EMBL" id="AMCI01006356">
    <property type="protein sequence ID" value="EJW94471.1"/>
    <property type="molecule type" value="Genomic_DNA"/>
</dbReference>
<accession>J9FHU7</accession>
<organism evidence="1">
    <name type="scientific">gut metagenome</name>
    <dbReference type="NCBI Taxonomy" id="749906"/>
    <lineage>
        <taxon>unclassified sequences</taxon>
        <taxon>metagenomes</taxon>
        <taxon>organismal metagenomes</taxon>
    </lineage>
</organism>
<evidence type="ECO:0000313" key="1">
    <source>
        <dbReference type="EMBL" id="EJW94471.1"/>
    </source>
</evidence>
<proteinExistence type="predicted"/>
<reference evidence="1" key="1">
    <citation type="journal article" date="2012" name="PLoS ONE">
        <title>Gene sets for utilization of primary and secondary nutrition supplies in the distal gut of endangered iberian lynx.</title>
        <authorList>
            <person name="Alcaide M."/>
            <person name="Messina E."/>
            <person name="Richter M."/>
            <person name="Bargiela R."/>
            <person name="Peplies J."/>
            <person name="Huws S.A."/>
            <person name="Newbold C.J."/>
            <person name="Golyshin P.N."/>
            <person name="Simon M.A."/>
            <person name="Lopez G."/>
            <person name="Yakimov M.M."/>
            <person name="Ferrer M."/>
        </authorList>
    </citation>
    <scope>NUCLEOTIDE SEQUENCE</scope>
</reference>
<gene>
    <name evidence="1" type="ORF">EVA_17422</name>
</gene>
<name>J9FHU7_9ZZZZ</name>
<protein>
    <submittedName>
        <fullName evidence="1">Uncharacterized protein</fullName>
    </submittedName>
</protein>
<dbReference type="AlphaFoldDB" id="J9FHU7"/>
<comment type="caution">
    <text evidence="1">The sequence shown here is derived from an EMBL/GenBank/DDBJ whole genome shotgun (WGS) entry which is preliminary data.</text>
</comment>
<feature type="non-terminal residue" evidence="1">
    <location>
        <position position="1"/>
    </location>
</feature>